<dbReference type="PANTHER" id="PTHR20854:SF4">
    <property type="entry name" value="INOSITOL-1-MONOPHOSPHATASE-RELATED"/>
    <property type="match status" value="1"/>
</dbReference>
<dbReference type="GO" id="GO:0046854">
    <property type="term" value="P:phosphatidylinositol phosphate biosynthetic process"/>
    <property type="evidence" value="ECO:0007669"/>
    <property type="project" value="InterPro"/>
</dbReference>
<evidence type="ECO:0000256" key="5">
    <source>
        <dbReference type="PIRSR" id="PIRSR600760-2"/>
    </source>
</evidence>
<dbReference type="RefSeq" id="WP_182386430.1">
    <property type="nucleotide sequence ID" value="NZ_CP059833.1"/>
</dbReference>
<keyword evidence="4 5" id="KW-0460">Magnesium</keyword>
<feature type="binding site" evidence="5">
    <location>
        <position position="82"/>
    </location>
    <ligand>
        <name>Mg(2+)</name>
        <dbReference type="ChEBI" id="CHEBI:18420"/>
        <label>1</label>
        <note>catalytic</note>
    </ligand>
</feature>
<evidence type="ECO:0000313" key="7">
    <source>
        <dbReference type="Proteomes" id="UP000515570"/>
    </source>
</evidence>
<comment type="cofactor">
    <cofactor evidence="5">
        <name>Mg(2+)</name>
        <dbReference type="ChEBI" id="CHEBI:18420"/>
    </cofactor>
</comment>
<comment type="catalytic activity">
    <reaction evidence="1">
        <text>a myo-inositol phosphate + H2O = myo-inositol + phosphate</text>
        <dbReference type="Rhea" id="RHEA:24056"/>
        <dbReference type="ChEBI" id="CHEBI:15377"/>
        <dbReference type="ChEBI" id="CHEBI:17268"/>
        <dbReference type="ChEBI" id="CHEBI:43474"/>
        <dbReference type="ChEBI" id="CHEBI:84139"/>
        <dbReference type="EC" id="3.1.3.25"/>
    </reaction>
</comment>
<dbReference type="PANTHER" id="PTHR20854">
    <property type="entry name" value="INOSITOL MONOPHOSPHATASE"/>
    <property type="match status" value="1"/>
</dbReference>
<feature type="binding site" evidence="5">
    <location>
        <position position="83"/>
    </location>
    <ligand>
        <name>Mg(2+)</name>
        <dbReference type="ChEBI" id="CHEBI:18420"/>
        <label>1</label>
        <note>catalytic</note>
    </ligand>
</feature>
<dbReference type="EMBL" id="CP059833">
    <property type="protein sequence ID" value="QMV85609.1"/>
    <property type="molecule type" value="Genomic_DNA"/>
</dbReference>
<evidence type="ECO:0000256" key="2">
    <source>
        <dbReference type="ARBA" id="ARBA00013106"/>
    </source>
</evidence>
<keyword evidence="3 5" id="KW-0479">Metal-binding</keyword>
<dbReference type="GO" id="GO:0006020">
    <property type="term" value="P:inositol metabolic process"/>
    <property type="evidence" value="ECO:0007669"/>
    <property type="project" value="TreeGrafter"/>
</dbReference>
<dbReference type="InterPro" id="IPR020550">
    <property type="entry name" value="Inositol_monophosphatase_CS"/>
</dbReference>
<dbReference type="CDD" id="cd01637">
    <property type="entry name" value="IMPase_like"/>
    <property type="match status" value="1"/>
</dbReference>
<dbReference type="Gene3D" id="3.30.540.10">
    <property type="entry name" value="Fructose-1,6-Bisphosphatase, subunit A, domain 1"/>
    <property type="match status" value="1"/>
</dbReference>
<dbReference type="PRINTS" id="PR00377">
    <property type="entry name" value="IMPHPHTASES"/>
</dbReference>
<sequence length="261" mass="27372">MDARMLLAIAEAVVDDCEQVFLAGLGTAERVSKGAHDFATTADLKIEFMLRQQLTALTGIPVYGEEGGGSLDDPAVWVVDPIDGTSNYAAGNPMCAILVSLLYEGEPIVALCSMPTFGKRLTAYAGSPLLLNGQPQPPIAEPDKDVAQIGFGSLIASKQHGFHSKLRHELLGILADDYTRLRVTGSVGIDLAFTALGIFAATVTFSPFPWDNAAGVLLVRAAGGEATDLEGGQWFIGSSGVVAGTPATHQEILGTINQIMD</sequence>
<dbReference type="SUPFAM" id="SSF56655">
    <property type="entry name" value="Carbohydrate phosphatase"/>
    <property type="match status" value="1"/>
</dbReference>
<keyword evidence="7" id="KW-1185">Reference proteome</keyword>
<dbReference type="InterPro" id="IPR000760">
    <property type="entry name" value="Inositol_monophosphatase-like"/>
</dbReference>
<dbReference type="AlphaFoldDB" id="A0A7G5FG68"/>
<dbReference type="EC" id="3.1.3.25" evidence="2"/>
<accession>A0A7G5FG68</accession>
<evidence type="ECO:0000313" key="6">
    <source>
        <dbReference type="EMBL" id="QMV85609.1"/>
    </source>
</evidence>
<dbReference type="GO" id="GO:0007165">
    <property type="term" value="P:signal transduction"/>
    <property type="evidence" value="ECO:0007669"/>
    <property type="project" value="TreeGrafter"/>
</dbReference>
<evidence type="ECO:0000256" key="4">
    <source>
        <dbReference type="ARBA" id="ARBA00022842"/>
    </source>
</evidence>
<proteinExistence type="predicted"/>
<protein>
    <recommendedName>
        <fullName evidence="2">inositol-phosphate phosphatase</fullName>
        <ecNumber evidence="2">3.1.3.25</ecNumber>
    </recommendedName>
</protein>
<feature type="binding site" evidence="5">
    <location>
        <position position="65"/>
    </location>
    <ligand>
        <name>Mg(2+)</name>
        <dbReference type="ChEBI" id="CHEBI:18420"/>
        <label>1</label>
        <note>catalytic</note>
    </ligand>
</feature>
<organism evidence="6 7">
    <name type="scientific">Corynebacterium hindlerae</name>
    <dbReference type="NCBI Taxonomy" id="699041"/>
    <lineage>
        <taxon>Bacteria</taxon>
        <taxon>Bacillati</taxon>
        <taxon>Actinomycetota</taxon>
        <taxon>Actinomycetes</taxon>
        <taxon>Mycobacteriales</taxon>
        <taxon>Corynebacteriaceae</taxon>
        <taxon>Corynebacterium</taxon>
    </lineage>
</organism>
<gene>
    <name evidence="6" type="ORF">HW450_02345</name>
</gene>
<name>A0A7G5FG68_9CORY</name>
<feature type="binding site" evidence="5">
    <location>
        <position position="211"/>
    </location>
    <ligand>
        <name>Mg(2+)</name>
        <dbReference type="ChEBI" id="CHEBI:18420"/>
        <label>1</label>
        <note>catalytic</note>
    </ligand>
</feature>
<dbReference type="Proteomes" id="UP000515570">
    <property type="component" value="Chromosome"/>
</dbReference>
<dbReference type="PROSITE" id="PS00630">
    <property type="entry name" value="IMP_2"/>
    <property type="match status" value="1"/>
</dbReference>
<dbReference type="GO" id="GO:0046872">
    <property type="term" value="F:metal ion binding"/>
    <property type="evidence" value="ECO:0007669"/>
    <property type="project" value="UniProtKB-KW"/>
</dbReference>
<dbReference type="Gene3D" id="3.40.190.80">
    <property type="match status" value="1"/>
</dbReference>
<evidence type="ECO:0000256" key="3">
    <source>
        <dbReference type="ARBA" id="ARBA00022723"/>
    </source>
</evidence>
<dbReference type="Pfam" id="PF00459">
    <property type="entry name" value="Inositol_P"/>
    <property type="match status" value="1"/>
</dbReference>
<feature type="binding site" evidence="5">
    <location>
        <position position="80"/>
    </location>
    <ligand>
        <name>Mg(2+)</name>
        <dbReference type="ChEBI" id="CHEBI:18420"/>
        <label>1</label>
        <note>catalytic</note>
    </ligand>
</feature>
<dbReference type="GO" id="GO:0008934">
    <property type="term" value="F:inositol monophosphate 1-phosphatase activity"/>
    <property type="evidence" value="ECO:0007669"/>
    <property type="project" value="TreeGrafter"/>
</dbReference>
<reference evidence="6 7" key="1">
    <citation type="submission" date="2020-07" db="EMBL/GenBank/DDBJ databases">
        <title>non toxigenic Corynebacterium sp. nov from a clinical source.</title>
        <authorList>
            <person name="Bernier A.-M."/>
            <person name="Bernard K."/>
        </authorList>
    </citation>
    <scope>NUCLEOTIDE SEQUENCE [LARGE SCALE GENOMIC DNA]</scope>
    <source>
        <strain evidence="7">NML 93-0612</strain>
    </source>
</reference>
<evidence type="ECO:0000256" key="1">
    <source>
        <dbReference type="ARBA" id="ARBA00001033"/>
    </source>
</evidence>